<keyword evidence="1" id="KW-1133">Transmembrane helix</keyword>
<feature type="transmembrane region" description="Helical" evidence="1">
    <location>
        <begin position="229"/>
        <end position="250"/>
    </location>
</feature>
<evidence type="ECO:0000313" key="3">
    <source>
        <dbReference type="Proteomes" id="UP000030392"/>
    </source>
</evidence>
<protein>
    <submittedName>
        <fullName evidence="2">Conserved membrane protein</fullName>
    </submittedName>
</protein>
<dbReference type="AlphaFoldDB" id="A0A0A2BZZ3"/>
<name>A0A0A2BZZ3_PROMR</name>
<feature type="transmembrane region" description="Helical" evidence="1">
    <location>
        <begin position="115"/>
        <end position="135"/>
    </location>
</feature>
<keyword evidence="1" id="KW-0472">Membrane</keyword>
<dbReference type="Proteomes" id="UP000030392">
    <property type="component" value="Unassembled WGS sequence"/>
</dbReference>
<dbReference type="Pfam" id="PF06182">
    <property type="entry name" value="ABC2_membrane_6"/>
    <property type="match status" value="1"/>
</dbReference>
<reference evidence="3" key="1">
    <citation type="journal article" date="2014" name="Sci. Data">
        <title>Genomes of diverse isolates of the marine cyanobacterium Prochlorococcus.</title>
        <authorList>
            <person name="Biller S."/>
            <person name="Berube P."/>
            <person name="Thompson J."/>
            <person name="Kelly L."/>
            <person name="Roggensack S."/>
            <person name="Awad L."/>
            <person name="Roache-Johnson K."/>
            <person name="Ding H."/>
            <person name="Giovannoni S.J."/>
            <person name="Moore L.R."/>
            <person name="Chisholm S.W."/>
        </authorList>
    </citation>
    <scope>NUCLEOTIDE SEQUENCE [LARGE SCALE GENOMIC DNA]</scope>
    <source>
        <strain evidence="3">PAC1</strain>
    </source>
</reference>
<dbReference type="PANTHER" id="PTHR36833:SF2">
    <property type="entry name" value="SLR0610 PROTEIN"/>
    <property type="match status" value="1"/>
</dbReference>
<organism evidence="2 3">
    <name type="scientific">Prochlorococcus marinus str. PAC1</name>
    <dbReference type="NCBI Taxonomy" id="59924"/>
    <lineage>
        <taxon>Bacteria</taxon>
        <taxon>Bacillati</taxon>
        <taxon>Cyanobacteriota</taxon>
        <taxon>Cyanophyceae</taxon>
        <taxon>Synechococcales</taxon>
        <taxon>Prochlorococcaceae</taxon>
        <taxon>Prochlorococcus</taxon>
    </lineage>
</organism>
<proteinExistence type="predicted"/>
<keyword evidence="1" id="KW-0812">Transmembrane</keyword>
<accession>A0A0A2BZZ3</accession>
<gene>
    <name evidence="2" type="ORF">EV03_2041</name>
</gene>
<sequence>MQRYFKTIRLFWSTAFASQLEYQLNFLIELLAMLGTLLGSVFILSLFFTGGRQLADWTWESALVIQGVYTFLDGLTNALLRPNLTEIVNYVREGTLDYVLLKPIDSQFWLSVKKFSFAGLPEIILGLSIVFWAAVQSGSTFSIYSLFVFIISLLIGFIILYSVWFLIAASSIWFVKTWNATEVLRALLAAGRYPISAYPVILRFIFTLVLPVAFLTTFPAEAILGELKFNILFFGLILSSLFFIFSRLFWKFALKHYTSASS</sequence>
<feature type="transmembrane region" description="Helical" evidence="1">
    <location>
        <begin position="147"/>
        <end position="175"/>
    </location>
</feature>
<comment type="caution">
    <text evidence="2">The sequence shown here is derived from an EMBL/GenBank/DDBJ whole genome shotgun (WGS) entry which is preliminary data.</text>
</comment>
<dbReference type="RefSeq" id="WP_036907382.1">
    <property type="nucleotide sequence ID" value="NZ_CP138967.1"/>
</dbReference>
<feature type="transmembrane region" description="Helical" evidence="1">
    <location>
        <begin position="26"/>
        <end position="48"/>
    </location>
</feature>
<dbReference type="PANTHER" id="PTHR36833">
    <property type="entry name" value="SLR0610 PROTEIN-RELATED"/>
    <property type="match status" value="1"/>
</dbReference>
<dbReference type="EMBL" id="JNAX01000015">
    <property type="protein sequence ID" value="KGG19656.1"/>
    <property type="molecule type" value="Genomic_DNA"/>
</dbReference>
<evidence type="ECO:0000313" key="2">
    <source>
        <dbReference type="EMBL" id="KGG19656.1"/>
    </source>
</evidence>
<feature type="transmembrane region" description="Helical" evidence="1">
    <location>
        <begin position="195"/>
        <end position="217"/>
    </location>
</feature>
<evidence type="ECO:0000256" key="1">
    <source>
        <dbReference type="SAM" id="Phobius"/>
    </source>
</evidence>
<dbReference type="InterPro" id="IPR010390">
    <property type="entry name" value="ABC-2_transporter-like"/>
</dbReference>